<gene>
    <name evidence="4" type="ORF">N0V91_006938</name>
</gene>
<comment type="caution">
    <text evidence="4">The sequence shown here is derived from an EMBL/GenBank/DDBJ whole genome shotgun (WGS) entry which is preliminary data.</text>
</comment>
<feature type="compositionally biased region" description="Basic and acidic residues" evidence="1">
    <location>
        <begin position="425"/>
        <end position="440"/>
    </location>
</feature>
<evidence type="ECO:0008006" key="6">
    <source>
        <dbReference type="Google" id="ProtNLM"/>
    </source>
</evidence>
<dbReference type="InterPro" id="IPR053137">
    <property type="entry name" value="NLR-like"/>
</dbReference>
<dbReference type="InterPro" id="IPR000845">
    <property type="entry name" value="Nucleoside_phosphorylase_d"/>
</dbReference>
<dbReference type="Gene3D" id="3.40.50.1580">
    <property type="entry name" value="Nucleoside phosphorylase domain"/>
    <property type="match status" value="1"/>
</dbReference>
<feature type="compositionally biased region" description="Pro residues" evidence="1">
    <location>
        <begin position="554"/>
        <end position="580"/>
    </location>
</feature>
<organism evidence="4 5">
    <name type="scientific">Didymella pomorum</name>
    <dbReference type="NCBI Taxonomy" id="749634"/>
    <lineage>
        <taxon>Eukaryota</taxon>
        <taxon>Fungi</taxon>
        <taxon>Dikarya</taxon>
        <taxon>Ascomycota</taxon>
        <taxon>Pezizomycotina</taxon>
        <taxon>Dothideomycetes</taxon>
        <taxon>Pleosporomycetidae</taxon>
        <taxon>Pleosporales</taxon>
        <taxon>Pleosporineae</taxon>
        <taxon>Didymellaceae</taxon>
        <taxon>Didymella</taxon>
    </lineage>
</organism>
<feature type="region of interest" description="Disordered" evidence="1">
    <location>
        <begin position="357"/>
        <end position="537"/>
    </location>
</feature>
<dbReference type="InterPro" id="IPR035994">
    <property type="entry name" value="Nucleoside_phosphorylase_sf"/>
</dbReference>
<dbReference type="GO" id="GO:0009116">
    <property type="term" value="P:nucleoside metabolic process"/>
    <property type="evidence" value="ECO:0007669"/>
    <property type="project" value="InterPro"/>
</dbReference>
<evidence type="ECO:0000313" key="5">
    <source>
        <dbReference type="Proteomes" id="UP001140510"/>
    </source>
</evidence>
<keyword evidence="5" id="KW-1185">Reference proteome</keyword>
<accession>A0A9W9D642</accession>
<name>A0A9W9D642_9PLEO</name>
<dbReference type="InterPro" id="IPR008971">
    <property type="entry name" value="HSP40/DnaJ_pept-bd"/>
</dbReference>
<feature type="compositionally biased region" description="Basic and acidic residues" evidence="1">
    <location>
        <begin position="688"/>
        <end position="697"/>
    </location>
</feature>
<dbReference type="AlphaFoldDB" id="A0A9W9D642"/>
<feature type="compositionally biased region" description="Acidic residues" evidence="1">
    <location>
        <begin position="920"/>
        <end position="930"/>
    </location>
</feature>
<proteinExistence type="predicted"/>
<dbReference type="OrthoDB" id="1577640at2759"/>
<evidence type="ECO:0000313" key="4">
    <source>
        <dbReference type="EMBL" id="KAJ4402866.1"/>
    </source>
</evidence>
<dbReference type="SUPFAM" id="SSF49493">
    <property type="entry name" value="HSP40/DnaJ peptide-binding domain"/>
    <property type="match status" value="1"/>
</dbReference>
<evidence type="ECO:0000256" key="1">
    <source>
        <dbReference type="SAM" id="MobiDB-lite"/>
    </source>
</evidence>
<sequence>MLDEEHLAIHDHNDPFIYTLGRIHVHNVVLACLPAGSIGTQSAATVATRMKSRFTKIKFGLMVGIGGGVPSTEFDIRLGDVVVSHPYQQHGGVVQYDFGKTLTSGHIRTGWLNAPPPVLLSAIVEQKAHHIRRQSTLEKHLARFKRLECFSRDAAGTDVLFNAAYEHPGGPTCAQCSNVEKVKRRARRNTEVLVHYGTIASGNQVMKDAVKRDEISKGLGGVMCFEMEAAGLMNDFPCLVIRGICDYADSHKNKTWQPYAAATAAACAKEIMTIVPAFPEPTTRDSSRAPETGQTRVELKLDELMRELKLGYRPANQDVESLVKELVDDGVTEVDVEANRDFIDDWLRSAESEGWLEFEPSTLDQEVATEPETDLKNTSASKEAPQSRDPKQAYCESVVDEEADRRQSSDDEYYSLSDADTEVAEELHSIPREEVRDDTQKASSKLRKKPHSPDRKAERPPKYGKVPNNYPKRRARRWTADSQETAVPDRREADAGAERLRKMRQTCPEVPPQWSEWHRPPNPFTPETEPYRGGYGNYMHHDDHFRNGYAGVPPRYPPANPSPWPPGTYFPPPKQIPDPGPAYQSAPQAPVDYEHYWKGYPGANAGFGTSAPNYTTYPTSYPYDQSSTPVPNPYTEAPNPYNYFDPQRPKPHATGPEQYDYKASGKSWDTPNADRPNWDSKPAPPPKSAEDRAREQYPRVFNAWQKMKEETGRSNKPSPPSDVTIVERPLAVTLEEMFNGVTKKLKITQKTYKAHDRSESTTDRIIEVPVKRGLKAGHVIKLSGMGNSDPSGVVQDLHFILEEVSPFKPTGPNWREVFPELGMPDSQEPSKRGDLIVAVNIEYPPGPFSYEQREALKKIIEGPPARFDPDYWPKKVQEPTWASLNEHFDQESHVPSKPSTPRVQDRNRTSQPKYQATAEDAPDSGDDEEV</sequence>
<dbReference type="Pfam" id="PF01556">
    <property type="entry name" value="DnaJ_C"/>
    <property type="match status" value="1"/>
</dbReference>
<feature type="domain" description="Nucleoside phosphorylase" evidence="2">
    <location>
        <begin position="16"/>
        <end position="266"/>
    </location>
</feature>
<dbReference type="PANTHER" id="PTHR46082:SF11">
    <property type="entry name" value="AAA+ ATPASE DOMAIN-CONTAINING PROTEIN-RELATED"/>
    <property type="match status" value="1"/>
</dbReference>
<dbReference type="InterPro" id="IPR002939">
    <property type="entry name" value="DnaJ_C"/>
</dbReference>
<feature type="compositionally biased region" description="Basic and acidic residues" evidence="1">
    <location>
        <begin position="487"/>
        <end position="500"/>
    </location>
</feature>
<feature type="domain" description="Chaperone DnaJ C-terminal" evidence="3">
    <location>
        <begin position="727"/>
        <end position="804"/>
    </location>
</feature>
<reference evidence="4" key="1">
    <citation type="submission" date="2022-10" db="EMBL/GenBank/DDBJ databases">
        <title>Tapping the CABI collections for fungal endophytes: first genome assemblies for Collariella, Neodidymelliopsis, Ascochyta clinopodiicola, Didymella pomorum, Didymosphaeria variabile, Neocosmospora piperis and Neocucurbitaria cava.</title>
        <authorList>
            <person name="Hill R."/>
        </authorList>
    </citation>
    <scope>NUCLEOTIDE SEQUENCE</scope>
    <source>
        <strain evidence="4">IMI 355091</strain>
    </source>
</reference>
<dbReference type="PANTHER" id="PTHR46082">
    <property type="entry name" value="ATP/GTP-BINDING PROTEIN-RELATED"/>
    <property type="match status" value="1"/>
</dbReference>
<evidence type="ECO:0000259" key="3">
    <source>
        <dbReference type="Pfam" id="PF01556"/>
    </source>
</evidence>
<feature type="compositionally biased region" description="Basic and acidic residues" evidence="1">
    <location>
        <begin position="451"/>
        <end position="461"/>
    </location>
</feature>
<dbReference type="Proteomes" id="UP001140510">
    <property type="component" value="Unassembled WGS sequence"/>
</dbReference>
<dbReference type="GO" id="GO:0003824">
    <property type="term" value="F:catalytic activity"/>
    <property type="evidence" value="ECO:0007669"/>
    <property type="project" value="InterPro"/>
</dbReference>
<feature type="region of interest" description="Disordered" evidence="1">
    <location>
        <begin position="886"/>
        <end position="930"/>
    </location>
</feature>
<evidence type="ECO:0000259" key="2">
    <source>
        <dbReference type="Pfam" id="PF01048"/>
    </source>
</evidence>
<dbReference type="Gene3D" id="2.60.260.20">
    <property type="entry name" value="Urease metallochaperone UreE, N-terminal domain"/>
    <property type="match status" value="1"/>
</dbReference>
<dbReference type="EMBL" id="JAPEVA010000057">
    <property type="protein sequence ID" value="KAJ4402866.1"/>
    <property type="molecule type" value="Genomic_DNA"/>
</dbReference>
<feature type="compositionally biased region" description="Low complexity" evidence="1">
    <location>
        <begin position="609"/>
        <end position="629"/>
    </location>
</feature>
<dbReference type="GO" id="GO:0006457">
    <property type="term" value="P:protein folding"/>
    <property type="evidence" value="ECO:0007669"/>
    <property type="project" value="InterPro"/>
</dbReference>
<dbReference type="SUPFAM" id="SSF53167">
    <property type="entry name" value="Purine and uridine phosphorylases"/>
    <property type="match status" value="1"/>
</dbReference>
<dbReference type="Pfam" id="PF01048">
    <property type="entry name" value="PNP_UDP_1"/>
    <property type="match status" value="1"/>
</dbReference>
<dbReference type="GO" id="GO:0051082">
    <property type="term" value="F:unfolded protein binding"/>
    <property type="evidence" value="ECO:0007669"/>
    <property type="project" value="InterPro"/>
</dbReference>
<protein>
    <recommendedName>
        <fullName evidence="6">Nucleoside phosphorylase domain-containing protein</fullName>
    </recommendedName>
</protein>
<feature type="region of interest" description="Disordered" evidence="1">
    <location>
        <begin position="549"/>
        <end position="724"/>
    </location>
</feature>